<sequence>MNSKNVFSTTYRQDYFKGYSIGQNPLLQIDPNNNSFGYISGFNSGRMDYEEMNGQIAKGIPKRIVTIKILEEFLLAGLLGLGIEETDDFTSYQLNVIGKWYQSGVEKYDPEQSNYLFEILESRGIQIV</sequence>
<evidence type="ECO:0000313" key="1">
    <source>
        <dbReference type="EMBL" id="POY39596.1"/>
    </source>
</evidence>
<evidence type="ECO:0000313" key="2">
    <source>
        <dbReference type="Proteomes" id="UP000237310"/>
    </source>
</evidence>
<dbReference type="Proteomes" id="UP000237310">
    <property type="component" value="Unassembled WGS sequence"/>
</dbReference>
<proteinExistence type="predicted"/>
<dbReference type="EMBL" id="PQVG01000005">
    <property type="protein sequence ID" value="POY39596.1"/>
    <property type="molecule type" value="Genomic_DNA"/>
</dbReference>
<organism evidence="1 2">
    <name type="scientific">Flavobacterium alvei</name>
    <dbReference type="NCBI Taxonomy" id="2080416"/>
    <lineage>
        <taxon>Bacteria</taxon>
        <taxon>Pseudomonadati</taxon>
        <taxon>Bacteroidota</taxon>
        <taxon>Flavobacteriia</taxon>
        <taxon>Flavobacteriales</taxon>
        <taxon>Flavobacteriaceae</taxon>
        <taxon>Flavobacterium</taxon>
    </lineage>
</organism>
<comment type="caution">
    <text evidence="1">The sequence shown here is derived from an EMBL/GenBank/DDBJ whole genome shotgun (WGS) entry which is preliminary data.</text>
</comment>
<dbReference type="OrthoDB" id="1363580at2"/>
<keyword evidence="2" id="KW-1185">Reference proteome</keyword>
<gene>
    <name evidence="1" type="ORF">C3L50_10545</name>
</gene>
<dbReference type="RefSeq" id="WP_103806135.1">
    <property type="nucleotide sequence ID" value="NZ_PQVG01000005.1"/>
</dbReference>
<protein>
    <submittedName>
        <fullName evidence="1">Uncharacterized protein</fullName>
    </submittedName>
</protein>
<reference evidence="1 2" key="1">
    <citation type="submission" date="2018-01" db="EMBL/GenBank/DDBJ databases">
        <authorList>
            <person name="Gaut B.S."/>
            <person name="Morton B.R."/>
            <person name="Clegg M.T."/>
            <person name="Duvall M.R."/>
        </authorList>
    </citation>
    <scope>NUCLEOTIDE SEQUENCE [LARGE SCALE GENOMIC DNA]</scope>
    <source>
        <strain evidence="1 2">HR-AY</strain>
    </source>
</reference>
<name>A0A2S5AAP6_9FLAO</name>
<dbReference type="AlphaFoldDB" id="A0A2S5AAP6"/>
<accession>A0A2S5AAP6</accession>